<keyword evidence="2" id="KW-1185">Reference proteome</keyword>
<comment type="caution">
    <text evidence="1">The sequence shown here is derived from an EMBL/GenBank/DDBJ whole genome shotgun (WGS) entry which is preliminary data.</text>
</comment>
<dbReference type="EMBL" id="CM047741">
    <property type="protein sequence ID" value="KAJ0038340.1"/>
    <property type="molecule type" value="Genomic_DNA"/>
</dbReference>
<reference evidence="2" key="1">
    <citation type="journal article" date="2023" name="G3 (Bethesda)">
        <title>Genome assembly and association tests identify interacting loci associated with vigor, precocity, and sex in interspecific pistachio rootstocks.</title>
        <authorList>
            <person name="Palmer W."/>
            <person name="Jacygrad E."/>
            <person name="Sagayaradj S."/>
            <person name="Cavanaugh K."/>
            <person name="Han R."/>
            <person name="Bertier L."/>
            <person name="Beede B."/>
            <person name="Kafkas S."/>
            <person name="Golino D."/>
            <person name="Preece J."/>
            <person name="Michelmore R."/>
        </authorList>
    </citation>
    <scope>NUCLEOTIDE SEQUENCE [LARGE SCALE GENOMIC DNA]</scope>
</reference>
<dbReference type="Proteomes" id="UP001163603">
    <property type="component" value="Chromosome 6"/>
</dbReference>
<organism evidence="1 2">
    <name type="scientific">Pistacia integerrima</name>
    <dbReference type="NCBI Taxonomy" id="434235"/>
    <lineage>
        <taxon>Eukaryota</taxon>
        <taxon>Viridiplantae</taxon>
        <taxon>Streptophyta</taxon>
        <taxon>Embryophyta</taxon>
        <taxon>Tracheophyta</taxon>
        <taxon>Spermatophyta</taxon>
        <taxon>Magnoliopsida</taxon>
        <taxon>eudicotyledons</taxon>
        <taxon>Gunneridae</taxon>
        <taxon>Pentapetalae</taxon>
        <taxon>rosids</taxon>
        <taxon>malvids</taxon>
        <taxon>Sapindales</taxon>
        <taxon>Anacardiaceae</taxon>
        <taxon>Pistacia</taxon>
    </lineage>
</organism>
<proteinExistence type="predicted"/>
<protein>
    <submittedName>
        <fullName evidence="1">Uncharacterized protein</fullName>
    </submittedName>
</protein>
<evidence type="ECO:0000313" key="2">
    <source>
        <dbReference type="Proteomes" id="UP001163603"/>
    </source>
</evidence>
<name>A0ACC0YJ50_9ROSI</name>
<evidence type="ECO:0000313" key="1">
    <source>
        <dbReference type="EMBL" id="KAJ0038340.1"/>
    </source>
</evidence>
<accession>A0ACC0YJ50</accession>
<sequence>MATPAPALKSRFFRGHRAPYGGAVKIAVDRDERREHGLGTKSGPLLSTAAYCVSSCSMILLNKVVLSSYNFKVGISLMFYQVCYLSQSECRMLSDQFSSLQGYKFIQQ</sequence>
<gene>
    <name evidence="1" type="ORF">Pint_23539</name>
</gene>